<reference evidence="2" key="1">
    <citation type="submission" date="2015-10" db="EMBL/GenBank/DDBJ databases">
        <authorList>
            <person name="Luecker S."/>
            <person name="Luecker S."/>
        </authorList>
    </citation>
    <scope>NUCLEOTIDE SEQUENCE [LARGE SCALE GENOMIC DNA]</scope>
</reference>
<evidence type="ECO:0000313" key="2">
    <source>
        <dbReference type="Proteomes" id="UP000198736"/>
    </source>
</evidence>
<dbReference type="Proteomes" id="UP000198736">
    <property type="component" value="Unassembled WGS sequence"/>
</dbReference>
<name>A0A0S4L552_9BACT</name>
<evidence type="ECO:0000313" key="1">
    <source>
        <dbReference type="EMBL" id="CUS32876.1"/>
    </source>
</evidence>
<dbReference type="OrthoDB" id="5519499at2"/>
<organism evidence="1 2">
    <name type="scientific">Candidatus Nitrospira nitrificans</name>
    <dbReference type="NCBI Taxonomy" id="1742973"/>
    <lineage>
        <taxon>Bacteria</taxon>
        <taxon>Pseudomonadati</taxon>
        <taxon>Nitrospirota</taxon>
        <taxon>Nitrospiria</taxon>
        <taxon>Nitrospirales</taxon>
        <taxon>Nitrospiraceae</taxon>
        <taxon>Nitrospira</taxon>
    </lineage>
</organism>
<dbReference type="EMBL" id="CZPZ01000003">
    <property type="protein sequence ID" value="CUS32876.1"/>
    <property type="molecule type" value="Genomic_DNA"/>
</dbReference>
<gene>
    <name evidence="1" type="ORF">COMA2_110137</name>
</gene>
<dbReference type="RefSeq" id="WP_139077016.1">
    <property type="nucleotide sequence ID" value="NZ_CZPZ01000003.1"/>
</dbReference>
<dbReference type="STRING" id="1742973.COMA2_110137"/>
<accession>A0A0S4L552</accession>
<sequence>MNAVRRDRERTERCRCLLKRILEQEHEPDYRKAIQLQQALLAESIEIRLPTLWRYEVGNVLGLKKPVHGRRIDERIIGVRV</sequence>
<dbReference type="AlphaFoldDB" id="A0A0S4L552"/>
<keyword evidence="2" id="KW-1185">Reference proteome</keyword>
<protein>
    <submittedName>
        <fullName evidence="1">Uncharacterized protein</fullName>
    </submittedName>
</protein>
<proteinExistence type="predicted"/>